<accession>A0AAU9DIF4</accession>
<evidence type="ECO:0000313" key="1">
    <source>
        <dbReference type="EMBL" id="BDU51367.1"/>
    </source>
</evidence>
<dbReference type="KEGG" id="haby:HLVA_19360"/>
<dbReference type="Proteomes" id="UP001321582">
    <property type="component" value="Chromosome"/>
</dbReference>
<organism evidence="1 2">
    <name type="scientific">Haliovirga abyssi</name>
    <dbReference type="NCBI Taxonomy" id="2996794"/>
    <lineage>
        <taxon>Bacteria</taxon>
        <taxon>Fusobacteriati</taxon>
        <taxon>Fusobacteriota</taxon>
        <taxon>Fusobacteriia</taxon>
        <taxon>Fusobacteriales</taxon>
        <taxon>Haliovirgaceae</taxon>
        <taxon>Haliovirga</taxon>
    </lineage>
</organism>
<dbReference type="InterPro" id="IPR011990">
    <property type="entry name" value="TPR-like_helical_dom_sf"/>
</dbReference>
<evidence type="ECO:0008006" key="3">
    <source>
        <dbReference type="Google" id="ProtNLM"/>
    </source>
</evidence>
<dbReference type="EMBL" id="AP027059">
    <property type="protein sequence ID" value="BDU51367.1"/>
    <property type="molecule type" value="Genomic_DNA"/>
</dbReference>
<protein>
    <recommendedName>
        <fullName evidence="3">YaiO family outer membrane beta-barrel protein</fullName>
    </recommendedName>
</protein>
<dbReference type="Gene3D" id="1.25.40.10">
    <property type="entry name" value="Tetratricopeptide repeat domain"/>
    <property type="match status" value="1"/>
</dbReference>
<dbReference type="RefSeq" id="WP_307904256.1">
    <property type="nucleotide sequence ID" value="NZ_AP027059.1"/>
</dbReference>
<dbReference type="SUPFAM" id="SSF48452">
    <property type="entry name" value="TPR-like"/>
    <property type="match status" value="1"/>
</dbReference>
<dbReference type="AlphaFoldDB" id="A0AAU9DIF4"/>
<keyword evidence="2" id="KW-1185">Reference proteome</keyword>
<evidence type="ECO:0000313" key="2">
    <source>
        <dbReference type="Proteomes" id="UP001321582"/>
    </source>
</evidence>
<reference evidence="1 2" key="1">
    <citation type="submission" date="2022-11" db="EMBL/GenBank/DDBJ databases">
        <title>Haliovirga abyssi gen. nov., sp. nov., a mesophilic fermentative bacterium isolated from the Iheya North hydrothermal field and the proposal of Haliovirgaceae fam. nov.</title>
        <authorList>
            <person name="Miyazaki U."/>
            <person name="Tame A."/>
            <person name="Miyazaki J."/>
            <person name="Takai K."/>
            <person name="Sawayama S."/>
            <person name="Kitajima M."/>
            <person name="Okamoto A."/>
            <person name="Nakagawa S."/>
        </authorList>
    </citation>
    <scope>NUCLEOTIDE SEQUENCE [LARGE SCALE GENOMIC DNA]</scope>
    <source>
        <strain evidence="1 2">IC12</strain>
    </source>
</reference>
<name>A0AAU9DIF4_9FUSO</name>
<gene>
    <name evidence="1" type="ORF">HLVA_19360</name>
</gene>
<proteinExistence type="predicted"/>
<sequence>MKKIIVIMILIINTATIFSMNYDENLKKAQELSWEKNYKQSEVIFKKLMKNYTTEELYIAYANLLAWQKKYDKAIELLKKYPKTTTNMRLEIAKFYVWKGDKQKAYELYIKLKNNGENIGKKGELFLKEYKKVGIKEKSYEIKYVYSNDLNIEFKEEKPALYFTYKRNKNLVFVLSHTFEMKEKNVYEYRDDATYETKKSKIKKHRTESEIYFNNHHIVLGTTVTPIYNGDEKVNGYDFESYYLGDDVTFGWVTLGLHYTDYLKAGYRITGLGQIDYYFKNGFIISNKISSNYIDKKIANSFMAELKYKELCYYRYYYDLKELSYEEIKVKFDITKTFFGEIGGYRDFNKGINGYSFGIGARF</sequence>